<feature type="transmembrane region" description="Helical" evidence="1">
    <location>
        <begin position="21"/>
        <end position="45"/>
    </location>
</feature>
<dbReference type="InterPro" id="IPR050250">
    <property type="entry name" value="Macrolide_Exporter_MacB"/>
</dbReference>
<evidence type="ECO:0000313" key="3">
    <source>
        <dbReference type="EMBL" id="GAF85631.1"/>
    </source>
</evidence>
<dbReference type="GO" id="GO:0005886">
    <property type="term" value="C:plasma membrane"/>
    <property type="evidence" value="ECO:0007669"/>
    <property type="project" value="TreeGrafter"/>
</dbReference>
<dbReference type="GO" id="GO:0022857">
    <property type="term" value="F:transmembrane transporter activity"/>
    <property type="evidence" value="ECO:0007669"/>
    <property type="project" value="TreeGrafter"/>
</dbReference>
<evidence type="ECO:0000256" key="1">
    <source>
        <dbReference type="SAM" id="Phobius"/>
    </source>
</evidence>
<sequence length="135" mass="15200">MYIIEAFKMAITAIRSHKLRSFLTLIGIIAGVASIIAVMTGISVIQTTIEKEMSVLGTQTFQLQKWAAAGQISQEEMRKIMRRRPTTVEHANAIRERVKTVDLVGSELWSQNTHVAKYRDITTNPNLTVKGEFRP</sequence>
<accession>X0TE84</accession>
<feature type="non-terminal residue" evidence="3">
    <location>
        <position position="135"/>
    </location>
</feature>
<evidence type="ECO:0000259" key="2">
    <source>
        <dbReference type="Pfam" id="PF12704"/>
    </source>
</evidence>
<comment type="caution">
    <text evidence="3">The sequence shown here is derived from an EMBL/GenBank/DDBJ whole genome shotgun (WGS) entry which is preliminary data.</text>
</comment>
<dbReference type="EMBL" id="BARS01001118">
    <property type="protein sequence ID" value="GAF85631.1"/>
    <property type="molecule type" value="Genomic_DNA"/>
</dbReference>
<gene>
    <name evidence="3" type="ORF">S01H1_02341</name>
</gene>
<dbReference type="AlphaFoldDB" id="X0TE84"/>
<keyword evidence="1" id="KW-0812">Transmembrane</keyword>
<feature type="domain" description="MacB-like periplasmic core" evidence="2">
    <location>
        <begin position="21"/>
        <end position="124"/>
    </location>
</feature>
<dbReference type="Pfam" id="PF12704">
    <property type="entry name" value="MacB_PCD"/>
    <property type="match status" value="1"/>
</dbReference>
<keyword evidence="1" id="KW-1133">Transmembrane helix</keyword>
<name>X0TE84_9ZZZZ</name>
<keyword evidence="1" id="KW-0472">Membrane</keyword>
<reference evidence="3" key="1">
    <citation type="journal article" date="2014" name="Front. Microbiol.">
        <title>High frequency of phylogenetically diverse reductive dehalogenase-homologous genes in deep subseafloor sedimentary metagenomes.</title>
        <authorList>
            <person name="Kawai M."/>
            <person name="Futagami T."/>
            <person name="Toyoda A."/>
            <person name="Takaki Y."/>
            <person name="Nishi S."/>
            <person name="Hori S."/>
            <person name="Arai W."/>
            <person name="Tsubouchi T."/>
            <person name="Morono Y."/>
            <person name="Uchiyama I."/>
            <person name="Ito T."/>
            <person name="Fujiyama A."/>
            <person name="Inagaki F."/>
            <person name="Takami H."/>
        </authorList>
    </citation>
    <scope>NUCLEOTIDE SEQUENCE</scope>
    <source>
        <strain evidence="3">Expedition CK06-06</strain>
    </source>
</reference>
<dbReference type="InterPro" id="IPR025857">
    <property type="entry name" value="MacB_PCD"/>
</dbReference>
<organism evidence="3">
    <name type="scientific">marine sediment metagenome</name>
    <dbReference type="NCBI Taxonomy" id="412755"/>
    <lineage>
        <taxon>unclassified sequences</taxon>
        <taxon>metagenomes</taxon>
        <taxon>ecological metagenomes</taxon>
    </lineage>
</organism>
<dbReference type="PANTHER" id="PTHR30572:SF4">
    <property type="entry name" value="ABC TRANSPORTER PERMEASE YTRF"/>
    <property type="match status" value="1"/>
</dbReference>
<dbReference type="PANTHER" id="PTHR30572">
    <property type="entry name" value="MEMBRANE COMPONENT OF TRANSPORTER-RELATED"/>
    <property type="match status" value="1"/>
</dbReference>
<proteinExistence type="predicted"/>
<protein>
    <recommendedName>
        <fullName evidence="2">MacB-like periplasmic core domain-containing protein</fullName>
    </recommendedName>
</protein>